<dbReference type="EMBL" id="CP123523">
    <property type="protein sequence ID" value="WGM04986.1"/>
    <property type="molecule type" value="Genomic_DNA"/>
</dbReference>
<dbReference type="Proteomes" id="UP000295134">
    <property type="component" value="Chromosome"/>
</dbReference>
<gene>
    <name evidence="1" type="ORF">ArsFIN_09120</name>
    <name evidence="2" type="ORF">ArsFIN_11910</name>
    <name evidence="3" type="ORF">ArsFIN_20500</name>
    <name evidence="4" type="ORF">ArsFIN_22280</name>
    <name evidence="5" type="ORF">ArsFIN_22610</name>
    <name evidence="6" type="ORF">ArsFIN_33480</name>
    <name evidence="7" type="ORF">QE210_12195</name>
    <name evidence="11" type="ORF">QE258_03950</name>
    <name evidence="12" type="ORF">QE258_05285</name>
    <name evidence="13" type="ORF">QE258_06200</name>
    <name evidence="14" type="ORF">QE258_09530</name>
    <name evidence="8" type="ORF">QE258_14105</name>
    <name evidence="9" type="ORF">QE258_15570</name>
    <name evidence="10" type="ORF">QE258_15955</name>
</gene>
<dbReference type="EMBL" id="CP038613">
    <property type="protein sequence ID" value="QBY44762.1"/>
    <property type="molecule type" value="Genomic_DNA"/>
</dbReference>
<sequence>MRAGRLRHRVTIQKQEITYGNLGDQRVTWVDVEDVWAEVKALRGQELLTFGTRYPQAIVKIWMRYRPDITIDNAIVYKGANTLGSRFEIAVVLSDARQSRLELICKGGGRFD</sequence>
<dbReference type="EMBL" id="CP123523">
    <property type="protein sequence ID" value="WGM07449.1"/>
    <property type="molecule type" value="Genomic_DNA"/>
</dbReference>
<dbReference type="InterPro" id="IPR038666">
    <property type="entry name" value="SSP1_head-tail_sf"/>
</dbReference>
<dbReference type="EMBL" id="CP123523">
    <property type="protein sequence ID" value="WGM05052.1"/>
    <property type="molecule type" value="Genomic_DNA"/>
</dbReference>
<reference evidence="1 15" key="1">
    <citation type="submission" date="2019-03" db="EMBL/GenBank/DDBJ databases">
        <title>Long-read sequencing reveals hyperdense prophage content in a complex bacterial symbiont genome.</title>
        <authorList>
            <person name="Frost C.L."/>
            <person name="Siozios S."/>
            <person name="Nadal-Jimenez P."/>
            <person name="Brockhurst M.A."/>
            <person name="King K.C."/>
            <person name="Darby A.C."/>
            <person name="Hurst G.D.D."/>
        </authorList>
    </citation>
    <scope>NUCLEOTIDE SEQUENCE [LARGE SCALE GENOMIC DNA]</scope>
    <source>
        <strain evidence="1 15">FIN</strain>
    </source>
</reference>
<dbReference type="EMBL" id="CP038613">
    <property type="protein sequence ID" value="QBY42367.1"/>
    <property type="molecule type" value="Genomic_DNA"/>
</dbReference>
<evidence type="ECO:0000313" key="5">
    <source>
        <dbReference type="EMBL" id="QBY43693.1"/>
    </source>
</evidence>
<evidence type="ECO:0000313" key="12">
    <source>
        <dbReference type="EMBL" id="WGM06721.1"/>
    </source>
</evidence>
<dbReference type="EMBL" id="CP038613">
    <property type="protein sequence ID" value="QBY43483.1"/>
    <property type="molecule type" value="Genomic_DNA"/>
</dbReference>
<evidence type="ECO:0000313" key="16">
    <source>
        <dbReference type="Proteomes" id="UP001177592"/>
    </source>
</evidence>
<protein>
    <submittedName>
        <fullName evidence="7">Phage head closure protein</fullName>
    </submittedName>
    <submittedName>
        <fullName evidence="1">Phage head-tail joining protein</fullName>
    </submittedName>
</protein>
<dbReference type="Gene3D" id="2.40.10.270">
    <property type="entry name" value="Bacteriophage SPP1 head-tail adaptor protein"/>
    <property type="match status" value="1"/>
</dbReference>
<dbReference type="KEGG" id="ans:ArsFIN_22280"/>
<proteinExistence type="predicted"/>
<evidence type="ECO:0000313" key="9">
    <source>
        <dbReference type="EMBL" id="WGM04986.1"/>
    </source>
</evidence>
<dbReference type="Proteomes" id="UP001177592">
    <property type="component" value="Chromosome"/>
</dbReference>
<evidence type="ECO:0000313" key="14">
    <source>
        <dbReference type="EMBL" id="WGM07449.1"/>
    </source>
</evidence>
<evidence type="ECO:0000313" key="3">
    <source>
        <dbReference type="EMBL" id="QBY43483.1"/>
    </source>
</evidence>
<dbReference type="EMBL" id="CP123523">
    <property type="protein sequence ID" value="WGM06875.1"/>
    <property type="molecule type" value="Genomic_DNA"/>
</dbReference>
<dbReference type="AlphaFoldDB" id="A0A4P7KQQ6"/>
<evidence type="ECO:0000313" key="4">
    <source>
        <dbReference type="EMBL" id="QBY43660.1"/>
    </source>
</evidence>
<evidence type="ECO:0000313" key="2">
    <source>
        <dbReference type="EMBL" id="QBY42633.1"/>
    </source>
</evidence>
<dbReference type="KEGG" id="ans:ArsFIN_22610"/>
<dbReference type="RefSeq" id="WP_026824207.1">
    <property type="nucleotide sequence ID" value="NZ_CP038613.1"/>
</dbReference>
<evidence type="ECO:0000313" key="6">
    <source>
        <dbReference type="EMBL" id="QBY44762.1"/>
    </source>
</evidence>
<evidence type="ECO:0000313" key="11">
    <source>
        <dbReference type="EMBL" id="WGM06500.1"/>
    </source>
</evidence>
<organism evidence="1 15">
    <name type="scientific">Arsenophonus nasoniae</name>
    <name type="common">son-killer infecting Nasonia vitripennis</name>
    <dbReference type="NCBI Taxonomy" id="638"/>
    <lineage>
        <taxon>Bacteria</taxon>
        <taxon>Pseudomonadati</taxon>
        <taxon>Pseudomonadota</taxon>
        <taxon>Gammaproteobacteria</taxon>
        <taxon>Enterobacterales</taxon>
        <taxon>Morganellaceae</taxon>
        <taxon>Arsenophonus</taxon>
    </lineage>
</organism>
<evidence type="ECO:0000313" key="15">
    <source>
        <dbReference type="Proteomes" id="UP000295134"/>
    </source>
</evidence>
<name>A0A4P7KQQ6_9GAMM</name>
<dbReference type="EMBL" id="CP038613">
    <property type="protein sequence ID" value="QBY43660.1"/>
    <property type="molecule type" value="Genomic_DNA"/>
</dbReference>
<evidence type="ECO:0000313" key="7">
    <source>
        <dbReference type="EMBL" id="WGM00616.1"/>
    </source>
</evidence>
<keyword evidence="16" id="KW-1185">Reference proteome</keyword>
<reference evidence="7" key="2">
    <citation type="submission" date="2023-04" db="EMBL/GenBank/DDBJ databases">
        <title>Genome dynamics across the evolutionary transition to endosymbiosis.</title>
        <authorList>
            <person name="Siozios S."/>
            <person name="Nadal-Jimenez P."/>
            <person name="Azagi T."/>
            <person name="Sprong H."/>
            <person name="Frost C.L."/>
            <person name="Parratt S.R."/>
            <person name="Taylor G."/>
            <person name="Brettell L."/>
            <person name="Lew K.C."/>
            <person name="Croft L."/>
            <person name="King K.C."/>
            <person name="Brockhurst M.A."/>
            <person name="Hypsa V."/>
            <person name="Novakova E."/>
            <person name="Darby A.C."/>
            <person name="Hurst G.D.D."/>
        </authorList>
    </citation>
    <scope>NUCLEOTIDE SEQUENCE</scope>
    <source>
        <strain evidence="8">ANv_CAN</strain>
        <strain evidence="7">APv</strain>
    </source>
</reference>
<dbReference type="KEGG" id="ans:ArsFIN_11910"/>
<dbReference type="GeneID" id="96878293"/>
<evidence type="ECO:0000313" key="10">
    <source>
        <dbReference type="EMBL" id="WGM05052.1"/>
    </source>
</evidence>
<dbReference type="EMBL" id="CP038613">
    <property type="protein sequence ID" value="QBY43693.1"/>
    <property type="molecule type" value="Genomic_DNA"/>
</dbReference>
<dbReference type="EMBL" id="CP123523">
    <property type="protein sequence ID" value="WGM06500.1"/>
    <property type="molecule type" value="Genomic_DNA"/>
</dbReference>
<evidence type="ECO:0000313" key="8">
    <source>
        <dbReference type="EMBL" id="WGM04728.1"/>
    </source>
</evidence>
<dbReference type="EMBL" id="CP123523">
    <property type="protein sequence ID" value="WGM04728.1"/>
    <property type="molecule type" value="Genomic_DNA"/>
</dbReference>
<dbReference type="Pfam" id="PF05521">
    <property type="entry name" value="Phage_HCP"/>
    <property type="match status" value="1"/>
</dbReference>
<dbReference type="KEGG" id="ans:ArsFIN_20500"/>
<dbReference type="NCBIfam" id="TIGR01563">
    <property type="entry name" value="gp16_SPP1"/>
    <property type="match status" value="1"/>
</dbReference>
<evidence type="ECO:0000313" key="1">
    <source>
        <dbReference type="EMBL" id="QBY42367.1"/>
    </source>
</evidence>
<dbReference type="EMBL" id="CP123523">
    <property type="protein sequence ID" value="WGM06721.1"/>
    <property type="molecule type" value="Genomic_DNA"/>
</dbReference>
<accession>A0A4P7KQQ6</accession>
<dbReference type="KEGG" id="ans:ArsFIN_33480"/>
<evidence type="ECO:0000313" key="13">
    <source>
        <dbReference type="EMBL" id="WGM06875.1"/>
    </source>
</evidence>
<dbReference type="EMBL" id="CP123504">
    <property type="protein sequence ID" value="WGM00616.1"/>
    <property type="molecule type" value="Genomic_DNA"/>
</dbReference>
<dbReference type="Proteomes" id="UP001177595">
    <property type="component" value="Chromosome"/>
</dbReference>
<dbReference type="EMBL" id="CP038613">
    <property type="protein sequence ID" value="QBY42633.1"/>
    <property type="molecule type" value="Genomic_DNA"/>
</dbReference>
<dbReference type="InterPro" id="IPR008767">
    <property type="entry name" value="Phage_SPP1_head-tail_adaptor"/>
</dbReference>
<dbReference type="KEGG" id="ans:ArsFIN_09120"/>